<dbReference type="GO" id="GO:0005576">
    <property type="term" value="C:extracellular region"/>
    <property type="evidence" value="ECO:0007669"/>
    <property type="project" value="TreeGrafter"/>
</dbReference>
<feature type="chain" id="PRO_5025401837" description="chitinase" evidence="3">
    <location>
        <begin position="20"/>
        <end position="398"/>
    </location>
</feature>
<evidence type="ECO:0000256" key="3">
    <source>
        <dbReference type="SAM" id="SignalP"/>
    </source>
</evidence>
<dbReference type="PANTHER" id="PTHR11177:SF378">
    <property type="entry name" value="CHITINASE"/>
    <property type="match status" value="1"/>
</dbReference>
<dbReference type="GO" id="GO:0008061">
    <property type="term" value="F:chitin binding"/>
    <property type="evidence" value="ECO:0007669"/>
    <property type="project" value="InterPro"/>
</dbReference>
<dbReference type="FunFam" id="3.20.20.80:FF:000159">
    <property type="entry name" value="Class V chitinase, putative"/>
    <property type="match status" value="1"/>
</dbReference>
<dbReference type="InterPro" id="IPR029070">
    <property type="entry name" value="Chitinase_insertion_sf"/>
</dbReference>
<dbReference type="Pfam" id="PF00704">
    <property type="entry name" value="Glyco_hydro_18"/>
    <property type="match status" value="1"/>
</dbReference>
<proteinExistence type="inferred from homology"/>
<dbReference type="SUPFAM" id="SSF51445">
    <property type="entry name" value="(Trans)glycosidases"/>
    <property type="match status" value="1"/>
</dbReference>
<dbReference type="EMBL" id="ML977350">
    <property type="protein sequence ID" value="KAF2108101.1"/>
    <property type="molecule type" value="Genomic_DNA"/>
</dbReference>
<dbReference type="Gene3D" id="3.20.20.80">
    <property type="entry name" value="Glycosidases"/>
    <property type="match status" value="1"/>
</dbReference>
<accession>A0A6A5YPP1</accession>
<dbReference type="AlphaFoldDB" id="A0A6A5YPP1"/>
<evidence type="ECO:0000313" key="6">
    <source>
        <dbReference type="Proteomes" id="UP000799770"/>
    </source>
</evidence>
<evidence type="ECO:0000313" key="5">
    <source>
        <dbReference type="EMBL" id="KAF2108101.1"/>
    </source>
</evidence>
<dbReference type="InterPro" id="IPR050314">
    <property type="entry name" value="Glycosyl_Hydrlase_18"/>
</dbReference>
<dbReference type="GO" id="GO:0008843">
    <property type="term" value="F:endochitinase activity"/>
    <property type="evidence" value="ECO:0007669"/>
    <property type="project" value="UniProtKB-EC"/>
</dbReference>
<dbReference type="PANTHER" id="PTHR11177">
    <property type="entry name" value="CHITINASE"/>
    <property type="match status" value="1"/>
</dbReference>
<evidence type="ECO:0000256" key="1">
    <source>
        <dbReference type="ARBA" id="ARBA00008682"/>
    </source>
</evidence>
<dbReference type="InterPro" id="IPR011583">
    <property type="entry name" value="Chitinase_II/V-like_cat"/>
</dbReference>
<dbReference type="InterPro" id="IPR001223">
    <property type="entry name" value="Glyco_hydro18_cat"/>
</dbReference>
<keyword evidence="6" id="KW-1185">Reference proteome</keyword>
<organism evidence="5 6">
    <name type="scientific">Lophiotrema nucula</name>
    <dbReference type="NCBI Taxonomy" id="690887"/>
    <lineage>
        <taxon>Eukaryota</taxon>
        <taxon>Fungi</taxon>
        <taxon>Dikarya</taxon>
        <taxon>Ascomycota</taxon>
        <taxon>Pezizomycotina</taxon>
        <taxon>Dothideomycetes</taxon>
        <taxon>Pleosporomycetidae</taxon>
        <taxon>Pleosporales</taxon>
        <taxon>Lophiotremataceae</taxon>
        <taxon>Lophiotrema</taxon>
    </lineage>
</organism>
<feature type="signal peptide" evidence="3">
    <location>
        <begin position="1"/>
        <end position="19"/>
    </location>
</feature>
<dbReference type="Gene3D" id="3.10.50.10">
    <property type="match status" value="1"/>
</dbReference>
<reference evidence="5" key="1">
    <citation type="journal article" date="2020" name="Stud. Mycol.">
        <title>101 Dothideomycetes genomes: a test case for predicting lifestyles and emergence of pathogens.</title>
        <authorList>
            <person name="Haridas S."/>
            <person name="Albert R."/>
            <person name="Binder M."/>
            <person name="Bloem J."/>
            <person name="Labutti K."/>
            <person name="Salamov A."/>
            <person name="Andreopoulos B."/>
            <person name="Baker S."/>
            <person name="Barry K."/>
            <person name="Bills G."/>
            <person name="Bluhm B."/>
            <person name="Cannon C."/>
            <person name="Castanera R."/>
            <person name="Culley D."/>
            <person name="Daum C."/>
            <person name="Ezra D."/>
            <person name="Gonzalez J."/>
            <person name="Henrissat B."/>
            <person name="Kuo A."/>
            <person name="Liang C."/>
            <person name="Lipzen A."/>
            <person name="Lutzoni F."/>
            <person name="Magnuson J."/>
            <person name="Mondo S."/>
            <person name="Nolan M."/>
            <person name="Ohm R."/>
            <person name="Pangilinan J."/>
            <person name="Park H.-J."/>
            <person name="Ramirez L."/>
            <person name="Alfaro M."/>
            <person name="Sun H."/>
            <person name="Tritt A."/>
            <person name="Yoshinaga Y."/>
            <person name="Zwiers L.-H."/>
            <person name="Turgeon B."/>
            <person name="Goodwin S."/>
            <person name="Spatafora J."/>
            <person name="Crous P."/>
            <person name="Grigoriev I."/>
        </authorList>
    </citation>
    <scope>NUCLEOTIDE SEQUENCE</scope>
    <source>
        <strain evidence="5">CBS 627.86</strain>
    </source>
</reference>
<dbReference type="InterPro" id="IPR017853">
    <property type="entry name" value="GH"/>
</dbReference>
<protein>
    <recommendedName>
        <fullName evidence="2">chitinase</fullName>
        <ecNumber evidence="2">3.2.1.14</ecNumber>
    </recommendedName>
</protein>
<feature type="domain" description="GH18" evidence="4">
    <location>
        <begin position="24"/>
        <end position="382"/>
    </location>
</feature>
<dbReference type="GO" id="GO:0006032">
    <property type="term" value="P:chitin catabolic process"/>
    <property type="evidence" value="ECO:0007669"/>
    <property type="project" value="TreeGrafter"/>
</dbReference>
<name>A0A6A5YPP1_9PLEO</name>
<dbReference type="GO" id="GO:0005975">
    <property type="term" value="P:carbohydrate metabolic process"/>
    <property type="evidence" value="ECO:0007669"/>
    <property type="project" value="InterPro"/>
</dbReference>
<sequence>MAAALFAIVAFISLLPVMAKSSRPTYAMYLTGQHNVVPDSSLVTSITHVVLAFMQSATFNQPDPSSWPLFTTVEDTRSRFAKGTVVMVAIGGWGDTAGFSEAAKSDGSRRLFAKNVKAMIDHTGADGVDIDWEYPGGNGEDYLRVPNDEKAWEIDAYPKLLAEIRTAIGSSKLISAAIPGLPRDMIAFTAETVPVIDQYVDHFNIMTYDLMNRRDNITKHHAGIVLSLEAINTYLSRGIPASKANLGFAFYVKWFKTDPDAHANCSAKPVGCATVLMEDPKTGEDLGQAGAFSWHDEVPSRLAQSFRKALSEGSYDTESGGYYYWDGEENTWWTFETPESILLKCSAVVQTKGLGGVFAWGLGEDANGFEHLQALCTGFENAFPKRSSQPESERVDEL</sequence>
<evidence type="ECO:0000256" key="2">
    <source>
        <dbReference type="ARBA" id="ARBA00012729"/>
    </source>
</evidence>
<dbReference type="Proteomes" id="UP000799770">
    <property type="component" value="Unassembled WGS sequence"/>
</dbReference>
<keyword evidence="5" id="KW-0378">Hydrolase</keyword>
<comment type="similarity">
    <text evidence="1">Belongs to the glycosyl hydrolase 18 family. Chitinase class V subfamily.</text>
</comment>
<dbReference type="OrthoDB" id="73875at2759"/>
<gene>
    <name evidence="5" type="ORF">BDV96DRAFT_606080</name>
</gene>
<evidence type="ECO:0000259" key="4">
    <source>
        <dbReference type="PROSITE" id="PS51910"/>
    </source>
</evidence>
<dbReference type="PROSITE" id="PS51910">
    <property type="entry name" value="GH18_2"/>
    <property type="match status" value="1"/>
</dbReference>
<dbReference type="SMART" id="SM00636">
    <property type="entry name" value="Glyco_18"/>
    <property type="match status" value="1"/>
</dbReference>
<keyword evidence="3" id="KW-0732">Signal</keyword>
<dbReference type="EC" id="3.2.1.14" evidence="2"/>